<evidence type="ECO:0000259" key="3">
    <source>
        <dbReference type="Pfam" id="PF17775"/>
    </source>
</evidence>
<feature type="domain" description="YchJ-like middle NTF2-like" evidence="3">
    <location>
        <begin position="30"/>
        <end position="124"/>
    </location>
</feature>
<keyword evidence="5" id="KW-1185">Reference proteome</keyword>
<dbReference type="PANTHER" id="PTHR33747">
    <property type="entry name" value="UPF0225 PROTEIN SCO1677"/>
    <property type="match status" value="1"/>
</dbReference>
<protein>
    <recommendedName>
        <fullName evidence="2">UPF0225 protein J4E96_10145</fullName>
    </recommendedName>
</protein>
<evidence type="ECO:0000256" key="2">
    <source>
        <dbReference type="HAMAP-Rule" id="MF_00612"/>
    </source>
</evidence>
<dbReference type="PANTHER" id="PTHR33747:SF1">
    <property type="entry name" value="ADENYLATE CYCLASE-ASSOCIATED CAP C-TERMINAL DOMAIN-CONTAINING PROTEIN"/>
    <property type="match status" value="1"/>
</dbReference>
<dbReference type="SUPFAM" id="SSF54427">
    <property type="entry name" value="NTF2-like"/>
    <property type="match status" value="1"/>
</dbReference>
<dbReference type="InterPro" id="IPR004027">
    <property type="entry name" value="SEC_C_motif"/>
</dbReference>
<comment type="similarity">
    <text evidence="1 2">Belongs to the UPF0225 family.</text>
</comment>
<evidence type="ECO:0000313" key="5">
    <source>
        <dbReference type="Proteomes" id="UP000663937"/>
    </source>
</evidence>
<dbReference type="InterPro" id="IPR048469">
    <property type="entry name" value="YchJ-like_M"/>
</dbReference>
<dbReference type="Gene3D" id="3.10.450.50">
    <property type="match status" value="1"/>
</dbReference>
<dbReference type="Pfam" id="PF17775">
    <property type="entry name" value="YchJ_M-like"/>
    <property type="match status" value="1"/>
</dbReference>
<dbReference type="Pfam" id="PF02810">
    <property type="entry name" value="SEC-C"/>
    <property type="match status" value="1"/>
</dbReference>
<evidence type="ECO:0000256" key="1">
    <source>
        <dbReference type="ARBA" id="ARBA00010839"/>
    </source>
</evidence>
<proteinExistence type="inferred from homology"/>
<dbReference type="HAMAP" id="MF_00612">
    <property type="entry name" value="UPF0225"/>
    <property type="match status" value="1"/>
</dbReference>
<dbReference type="RefSeq" id="WP_227422003.1">
    <property type="nucleotide sequence ID" value="NZ_CP071868.1"/>
</dbReference>
<dbReference type="InterPro" id="IPR032710">
    <property type="entry name" value="NTF2-like_dom_sf"/>
</dbReference>
<organism evidence="4 5">
    <name type="scientific">Pengzhenrongella sicca</name>
    <dbReference type="NCBI Taxonomy" id="2819238"/>
    <lineage>
        <taxon>Bacteria</taxon>
        <taxon>Bacillati</taxon>
        <taxon>Actinomycetota</taxon>
        <taxon>Actinomycetes</taxon>
        <taxon>Micrococcales</taxon>
        <taxon>Pengzhenrongella</taxon>
    </lineage>
</organism>
<dbReference type="InterPro" id="IPR023006">
    <property type="entry name" value="YchJ-like"/>
</dbReference>
<dbReference type="KEGG" id="psic:J4E96_10145"/>
<name>A0A8A4ZA77_9MICO</name>
<reference evidence="4" key="1">
    <citation type="submission" date="2021-03" db="EMBL/GenBank/DDBJ databases">
        <title>Pengzhenrongella sicca gen. nov., sp. nov., a new member of suborder Micrococcineae isolated from High-Arctic tundra soil.</title>
        <authorList>
            <person name="Peng F."/>
        </authorList>
    </citation>
    <scope>NUCLEOTIDE SEQUENCE</scope>
    <source>
        <strain evidence="4">LRZ-2</strain>
    </source>
</reference>
<accession>A0A8A4ZA77</accession>
<gene>
    <name evidence="4" type="ORF">J4E96_10145</name>
</gene>
<evidence type="ECO:0000313" key="4">
    <source>
        <dbReference type="EMBL" id="QTE27793.1"/>
    </source>
</evidence>
<dbReference type="Proteomes" id="UP000663937">
    <property type="component" value="Chromosome"/>
</dbReference>
<dbReference type="EMBL" id="CP071868">
    <property type="protein sequence ID" value="QTE27793.1"/>
    <property type="molecule type" value="Genomic_DNA"/>
</dbReference>
<sequence>MTAQRCPCLSGLSYAECCEPLHRAERAAPTAERLMRSRFSAFAVGDAGYLRRTWHRSTRPPTLTLDAGVRWYRLDVLATVRGGSADADGTVEFSAFYRSADGAGVQHEVSRFVRAAGEWVYLDAIG</sequence>
<dbReference type="AlphaFoldDB" id="A0A8A4ZA77"/>